<accession>A0A4Q9NAH5</accession>
<name>A0A4Q9NAH5_9APHY</name>
<dbReference type="EMBL" id="ML145329">
    <property type="protein sequence ID" value="TBU51392.1"/>
    <property type="molecule type" value="Genomic_DNA"/>
</dbReference>
<evidence type="ECO:0000313" key="1">
    <source>
        <dbReference type="EMBL" id="TBU51392.1"/>
    </source>
</evidence>
<protein>
    <submittedName>
        <fullName evidence="1">Uncharacterized protein</fullName>
    </submittedName>
</protein>
<proteinExistence type="predicted"/>
<keyword evidence="2" id="KW-1185">Reference proteome</keyword>
<dbReference type="AlphaFoldDB" id="A0A4Q9NAH5"/>
<dbReference type="Proteomes" id="UP000292082">
    <property type="component" value="Unassembled WGS sequence"/>
</dbReference>
<organism evidence="1 2">
    <name type="scientific">Dichomitus squalens</name>
    <dbReference type="NCBI Taxonomy" id="114155"/>
    <lineage>
        <taxon>Eukaryota</taxon>
        <taxon>Fungi</taxon>
        <taxon>Dikarya</taxon>
        <taxon>Basidiomycota</taxon>
        <taxon>Agaricomycotina</taxon>
        <taxon>Agaricomycetes</taxon>
        <taxon>Polyporales</taxon>
        <taxon>Polyporaceae</taxon>
        <taxon>Dichomitus</taxon>
    </lineage>
</organism>
<evidence type="ECO:0000313" key="2">
    <source>
        <dbReference type="Proteomes" id="UP000292082"/>
    </source>
</evidence>
<reference evidence="1 2" key="1">
    <citation type="submission" date="2019-01" db="EMBL/GenBank/DDBJ databases">
        <title>Draft genome sequences of three monokaryotic isolates of the white-rot basidiomycete fungus Dichomitus squalens.</title>
        <authorList>
            <consortium name="DOE Joint Genome Institute"/>
            <person name="Lopez S.C."/>
            <person name="Andreopoulos B."/>
            <person name="Pangilinan J."/>
            <person name="Lipzen A."/>
            <person name="Riley R."/>
            <person name="Ahrendt S."/>
            <person name="Ng V."/>
            <person name="Barry K."/>
            <person name="Daum C."/>
            <person name="Grigoriev I.V."/>
            <person name="Hilden K.S."/>
            <person name="Makela M.R."/>
            <person name="de Vries R.P."/>
        </authorList>
    </citation>
    <scope>NUCLEOTIDE SEQUENCE [LARGE SCALE GENOMIC DNA]</scope>
    <source>
        <strain evidence="1 2">CBS 464.89</strain>
    </source>
</reference>
<sequence>MRGFVNHARGPRTWICHTYREGVMVVPFAVHMVWRDTEKSDKTVLEEDARRAEPTPTSV</sequence>
<gene>
    <name evidence="1" type="ORF">BD310DRAFT_834462</name>
</gene>